<dbReference type="EMBL" id="KZ819636">
    <property type="protein sequence ID" value="PWN90166.1"/>
    <property type="molecule type" value="Genomic_DNA"/>
</dbReference>
<proteinExistence type="inferred from homology"/>
<dbReference type="NCBIfam" id="TIGR01066">
    <property type="entry name" value="rplM_bact"/>
    <property type="match status" value="1"/>
</dbReference>
<dbReference type="PIRSF" id="PIRSF002181">
    <property type="entry name" value="Ribosomal_L13"/>
    <property type="match status" value="1"/>
</dbReference>
<dbReference type="CDD" id="cd00392">
    <property type="entry name" value="Ribosomal_L13"/>
    <property type="match status" value="1"/>
</dbReference>
<dbReference type="Proteomes" id="UP000245768">
    <property type="component" value="Unassembled WGS sequence"/>
</dbReference>
<keyword evidence="3" id="KW-0687">Ribonucleoprotein</keyword>
<comment type="similarity">
    <text evidence="1">Belongs to the universal ribosomal protein uL13 family.</text>
</comment>
<keyword evidence="5" id="KW-1185">Reference proteome</keyword>
<dbReference type="OrthoDB" id="274622at2759"/>
<dbReference type="InParanoid" id="A0A316YM74"/>
<dbReference type="InterPro" id="IPR036899">
    <property type="entry name" value="Ribosomal_uL13_sf"/>
</dbReference>
<dbReference type="HAMAP" id="MF_01366">
    <property type="entry name" value="Ribosomal_uL13"/>
    <property type="match status" value="1"/>
</dbReference>
<dbReference type="AlphaFoldDB" id="A0A316YM74"/>
<organism evidence="4 5">
    <name type="scientific">Acaromyces ingoldii</name>
    <dbReference type="NCBI Taxonomy" id="215250"/>
    <lineage>
        <taxon>Eukaryota</taxon>
        <taxon>Fungi</taxon>
        <taxon>Dikarya</taxon>
        <taxon>Basidiomycota</taxon>
        <taxon>Ustilaginomycotina</taxon>
        <taxon>Exobasidiomycetes</taxon>
        <taxon>Exobasidiales</taxon>
        <taxon>Cryptobasidiaceae</taxon>
        <taxon>Acaromyces</taxon>
    </lineage>
</organism>
<protein>
    <submittedName>
        <fullName evidence="4">Putative MRPL23-mitochondrial ribosomal protein, large subunit</fullName>
    </submittedName>
</protein>
<accession>A0A316YM74</accession>
<dbReference type="GeneID" id="37043503"/>
<evidence type="ECO:0000313" key="5">
    <source>
        <dbReference type="Proteomes" id="UP000245768"/>
    </source>
</evidence>
<dbReference type="PANTHER" id="PTHR11545:SF2">
    <property type="entry name" value="LARGE RIBOSOMAL SUBUNIT PROTEIN UL13M"/>
    <property type="match status" value="1"/>
</dbReference>
<dbReference type="GO" id="GO:0017148">
    <property type="term" value="P:negative regulation of translation"/>
    <property type="evidence" value="ECO:0007669"/>
    <property type="project" value="TreeGrafter"/>
</dbReference>
<dbReference type="GO" id="GO:0006412">
    <property type="term" value="P:translation"/>
    <property type="evidence" value="ECO:0007669"/>
    <property type="project" value="InterPro"/>
</dbReference>
<dbReference type="FunCoup" id="A0A316YM74">
    <property type="interactions" value="257"/>
</dbReference>
<dbReference type="GO" id="GO:0003735">
    <property type="term" value="F:structural constituent of ribosome"/>
    <property type="evidence" value="ECO:0007669"/>
    <property type="project" value="InterPro"/>
</dbReference>
<keyword evidence="2 4" id="KW-0689">Ribosomal protein</keyword>
<dbReference type="Pfam" id="PF00572">
    <property type="entry name" value="Ribosomal_L13"/>
    <property type="match status" value="1"/>
</dbReference>
<dbReference type="GO" id="GO:0003729">
    <property type="term" value="F:mRNA binding"/>
    <property type="evidence" value="ECO:0007669"/>
    <property type="project" value="TreeGrafter"/>
</dbReference>
<evidence type="ECO:0000256" key="3">
    <source>
        <dbReference type="ARBA" id="ARBA00023274"/>
    </source>
</evidence>
<evidence type="ECO:0000313" key="4">
    <source>
        <dbReference type="EMBL" id="PWN90166.1"/>
    </source>
</evidence>
<gene>
    <name evidence="4" type="ORF">FA10DRAFT_266659</name>
</gene>
<evidence type="ECO:0000256" key="1">
    <source>
        <dbReference type="ARBA" id="ARBA00006227"/>
    </source>
</evidence>
<dbReference type="SUPFAM" id="SSF52161">
    <property type="entry name" value="Ribosomal protein L13"/>
    <property type="match status" value="1"/>
</dbReference>
<dbReference type="InterPro" id="IPR005823">
    <property type="entry name" value="Ribosomal_uL13_bac-type"/>
</dbReference>
<name>A0A316YM74_9BASI</name>
<sequence>MSQTIGNTSLAFSRAWHHVSARDRVLGKLAVNIASVLMGKHKPGGIYDPSVDAGDYVVVTDAKRVVVTGNKADQKVYYRHSMYPGGLKVTKYAEMMEKKPEEVIRKAVSGMLPKNKLRDRRLERLLIFPDEKHPYEQNIIKRYNIADAFSKDEASP</sequence>
<dbReference type="STRING" id="215250.A0A316YM74"/>
<evidence type="ECO:0000256" key="2">
    <source>
        <dbReference type="ARBA" id="ARBA00022980"/>
    </source>
</evidence>
<dbReference type="RefSeq" id="XP_025377364.1">
    <property type="nucleotide sequence ID" value="XM_025521587.1"/>
</dbReference>
<dbReference type="Gene3D" id="3.90.1180.10">
    <property type="entry name" value="Ribosomal protein L13"/>
    <property type="match status" value="1"/>
</dbReference>
<reference evidence="4" key="1">
    <citation type="journal article" date="2018" name="Mol. Biol. Evol.">
        <title>Broad Genomic Sampling Reveals a Smut Pathogenic Ancestry of the Fungal Clade Ustilaginomycotina.</title>
        <authorList>
            <person name="Kijpornyongpan T."/>
            <person name="Mondo S.J."/>
            <person name="Barry K."/>
            <person name="Sandor L."/>
            <person name="Lee J."/>
            <person name="Lipzen A."/>
            <person name="Pangilinan J."/>
            <person name="LaButti K."/>
            <person name="Hainaut M."/>
            <person name="Henrissat B."/>
            <person name="Grigoriev I.V."/>
            <person name="Spatafora J.W."/>
            <person name="Aime M.C."/>
        </authorList>
    </citation>
    <scope>NUCLEOTIDE SEQUENCE [LARGE SCALE GENOMIC DNA]</scope>
    <source>
        <strain evidence="4">MCA 4198</strain>
    </source>
</reference>
<dbReference type="InterPro" id="IPR005822">
    <property type="entry name" value="Ribosomal_uL13"/>
</dbReference>
<dbReference type="PANTHER" id="PTHR11545">
    <property type="entry name" value="RIBOSOMAL PROTEIN L13"/>
    <property type="match status" value="1"/>
</dbReference>
<dbReference type="GO" id="GO:0005762">
    <property type="term" value="C:mitochondrial large ribosomal subunit"/>
    <property type="evidence" value="ECO:0007669"/>
    <property type="project" value="TreeGrafter"/>
</dbReference>